<dbReference type="HOGENOM" id="CLU_1970951_0_0_1"/>
<dbReference type="VEuPathDB" id="FungiDB:LEMA_P022450.1"/>
<evidence type="ECO:0000313" key="2">
    <source>
        <dbReference type="Proteomes" id="UP000002668"/>
    </source>
</evidence>
<dbReference type="Proteomes" id="UP000002668">
    <property type="component" value="Genome"/>
</dbReference>
<keyword evidence="2" id="KW-1185">Reference proteome</keyword>
<dbReference type="AlphaFoldDB" id="E5ABS4"/>
<dbReference type="EMBL" id="FP929138">
    <property type="protein sequence ID" value="CBY01115.1"/>
    <property type="molecule type" value="Genomic_DNA"/>
</dbReference>
<proteinExistence type="predicted"/>
<organism evidence="2">
    <name type="scientific">Leptosphaeria maculans (strain JN3 / isolate v23.1.3 / race Av1-4-5-6-7-8)</name>
    <name type="common">Blackleg fungus</name>
    <name type="synonym">Phoma lingam</name>
    <dbReference type="NCBI Taxonomy" id="985895"/>
    <lineage>
        <taxon>Eukaryota</taxon>
        <taxon>Fungi</taxon>
        <taxon>Dikarya</taxon>
        <taxon>Ascomycota</taxon>
        <taxon>Pezizomycotina</taxon>
        <taxon>Dothideomycetes</taxon>
        <taxon>Pleosporomycetidae</taxon>
        <taxon>Pleosporales</taxon>
        <taxon>Pleosporineae</taxon>
        <taxon>Leptosphaeriaceae</taxon>
        <taxon>Plenodomus</taxon>
        <taxon>Plenodomus lingam/Leptosphaeria maculans species complex</taxon>
    </lineage>
</organism>
<sequence>MPNLDEKPFTSGVGMENVSELVLLVLPKSKSRHSSVANDARLFQGTRKASTNMAIGARQPEACSIFQSICVPAQSSRVTSWTFRHALPCTRRAYHQRADQQDNGGLRTFYGTWKLGGVVWCVWLPQM</sequence>
<dbReference type="InParanoid" id="E5ABS4"/>
<gene>
    <name evidence="1" type="ORF">LEMA_P022450.1</name>
</gene>
<reference evidence="2" key="1">
    <citation type="journal article" date="2011" name="Nat. Commun.">
        <title>Effector diversification within compartments of the Leptosphaeria maculans genome affected by Repeat-Induced Point mutations.</title>
        <authorList>
            <person name="Rouxel T."/>
            <person name="Grandaubert J."/>
            <person name="Hane J.K."/>
            <person name="Hoede C."/>
            <person name="van de Wouw A.P."/>
            <person name="Couloux A."/>
            <person name="Dominguez V."/>
            <person name="Anthouard V."/>
            <person name="Bally P."/>
            <person name="Bourras S."/>
            <person name="Cozijnsen A.J."/>
            <person name="Ciuffetti L.M."/>
            <person name="Degrave A."/>
            <person name="Dilmaghani A."/>
            <person name="Duret L."/>
            <person name="Fudal I."/>
            <person name="Goodwin S.B."/>
            <person name="Gout L."/>
            <person name="Glaser N."/>
            <person name="Linglin J."/>
            <person name="Kema G.H.J."/>
            <person name="Lapalu N."/>
            <person name="Lawrence C.B."/>
            <person name="May K."/>
            <person name="Meyer M."/>
            <person name="Ollivier B."/>
            <person name="Poulain J."/>
            <person name="Schoch C.L."/>
            <person name="Simon A."/>
            <person name="Spatafora J.W."/>
            <person name="Stachowiak A."/>
            <person name="Turgeon B.G."/>
            <person name="Tyler B.M."/>
            <person name="Vincent D."/>
            <person name="Weissenbach J."/>
            <person name="Amselem J."/>
            <person name="Quesneville H."/>
            <person name="Oliver R.P."/>
            <person name="Wincker P."/>
            <person name="Balesdent M.-H."/>
            <person name="Howlett B.J."/>
        </authorList>
    </citation>
    <scope>NUCLEOTIDE SEQUENCE [LARGE SCALE GENOMIC DNA]</scope>
    <source>
        <strain evidence="2">JN3 / isolate v23.1.3 / race Av1-4-5-6-7-8</strain>
    </source>
</reference>
<name>E5ABS4_LEPMJ</name>
<protein>
    <submittedName>
        <fullName evidence="1">Predicted protein</fullName>
    </submittedName>
</protein>
<accession>E5ABS4</accession>
<evidence type="ECO:0000313" key="1">
    <source>
        <dbReference type="EMBL" id="CBY01115.1"/>
    </source>
</evidence>